<dbReference type="Pfam" id="PF04357">
    <property type="entry name" value="TamB"/>
    <property type="match status" value="1"/>
</dbReference>
<name>A0A8J6TC85_9BACT</name>
<feature type="domain" description="Translocation and assembly module TamB C-terminal" evidence="5">
    <location>
        <begin position="1054"/>
        <end position="1348"/>
    </location>
</feature>
<protein>
    <submittedName>
        <fullName evidence="6">Translocation/assembly module TamB domain-containing protein</fullName>
    </submittedName>
</protein>
<evidence type="ECO:0000256" key="3">
    <source>
        <dbReference type="ARBA" id="ARBA00022989"/>
    </source>
</evidence>
<evidence type="ECO:0000259" key="5">
    <source>
        <dbReference type="Pfam" id="PF04357"/>
    </source>
</evidence>
<evidence type="ECO:0000313" key="6">
    <source>
        <dbReference type="EMBL" id="MBC8317869.1"/>
    </source>
</evidence>
<sequence length="1380" mass="149387">MAVITAMNHKVKKLLKFLCAMCLLVLLGVVAGYFFRAPILGFVLQKSFVRLEQRAGIHASFSDVEWEQGGRIRLYGIELKNEPAQSEGITGSIAEVELRYSWAALLQGIQPFLQTAKINIISPSFEFIWNDTQDAASASSGNGFLLPLDLPPMLPGVAVFDGSVSVHHPDAVLSGEKMEFVFQPSCVSQNLHGACLDVEKGLMQVAVGDVFEEQLALAGKLFYGNGILQVPTLHFTETSGFVDFHATAEGQRVQFAGNWFSREDTIGFSGGYVDGAVSLTFNSNSFNLKNTPAFLPDLQQEGAGKIKVSGNILLPVAHIEKTSGTIDLEITCASYGERTIRRILLQASAQGGMLQCPVLAIETPGTMVTVHNLLVDIESLAAKKWDTLLKETEATITAQISDAGEMQHFLPEDIRDSFAGIGILDASLAAQFKDNTLEVETFTLQAKSGTAVFEDVTVSFRPALSDWQHWPVTVGHLSFDIPELGTLEDFFPGMVPVAGKATINGRGKGTFLAFEGKAAARGEGVEIAGVPLAHVELGAAIENEVLTLSVNAGSQTGDVLTGEGSLLFAERKIKNLTAHLAVNDVAEYVTRFSLPFSASGPFQTRLSAEGTFLQPVGRLAIEGSNLSLADYSIDILYAVISSTNNIFTVEKLTATSGDTKIILNATVVPSPDWQSAEIAIEKAVLNAQDKEIRLVETGHVSVASDQFAIRDTLFFEADDGSLIVAGTMKGDICNTSVEADISSGEWISSWIFKDKVHFKTARIKAAMTGALTAPMIQLQGDITGLGADDRSEMEFSGSFDSTYQDEKITLTTFEWTGEPNANVAISGVIPFSLNTQNPVFDSSDLSLSAHFSMPDAAIISRIFPDIFSGTESVYGSLSVKGSWLDPSGNVDLKAKGFLIRPELGLWVPPGALQANCQVQLTEREIELEKCVIDSAIGSLQASGTIESETTLAALFPLKPENPVGKTAIQGHIQLDDISWLASRIEDLRRLSGEIKGTFALTGPPARPVISAEMAFANGEMRLSPTIPALREVHFLAEIDQNETEVKDLRGLIGGAPFSGSGQYRFGSGVEENFELKLQGSNLLFYRGDGIRVRGDATFVMQGNPNQPIIEGKISFTDCRYTKPVDFLTIFTSGWQSSESLDGQLLAFHDEPLKDATLRIAVGAKTPCTIKNNVIKGRLRPELALSGTGESLAIGGDVYIDGMQISMPAGRINFDSGAVHFLPEAPDRPQLNLSGNSRMMGYDIKVHVSGTSDEPVVSLSSSPILANEELLLLLLTGRKPTKESMNDQRGKNEMTNVAVYIGRGILEKWFADGDGDEDKAVLDRLQLDIGRSVTQTGEDTLEAQFLLKEKMFTENDELYLTGERDVWDDYNSGLRFIFRFD</sequence>
<dbReference type="EMBL" id="JACNJZ010000112">
    <property type="protein sequence ID" value="MBC8317869.1"/>
    <property type="molecule type" value="Genomic_DNA"/>
</dbReference>
<dbReference type="Proteomes" id="UP000614424">
    <property type="component" value="Unassembled WGS sequence"/>
</dbReference>
<comment type="caution">
    <text evidence="6">The sequence shown here is derived from an EMBL/GenBank/DDBJ whole genome shotgun (WGS) entry which is preliminary data.</text>
</comment>
<keyword evidence="2" id="KW-0812">Transmembrane</keyword>
<proteinExistence type="predicted"/>
<gene>
    <name evidence="6" type="ORF">H8E41_08170</name>
</gene>
<organism evidence="6 7">
    <name type="scientific">Candidatus Desulfobia pelagia</name>
    <dbReference type="NCBI Taxonomy" id="2841692"/>
    <lineage>
        <taxon>Bacteria</taxon>
        <taxon>Pseudomonadati</taxon>
        <taxon>Thermodesulfobacteriota</taxon>
        <taxon>Desulfobulbia</taxon>
        <taxon>Desulfobulbales</taxon>
        <taxon>Desulfobulbaceae</taxon>
        <taxon>Candidatus Desulfobia</taxon>
    </lineage>
</organism>
<keyword evidence="3" id="KW-1133">Transmembrane helix</keyword>
<comment type="subcellular location">
    <subcellularLocation>
        <location evidence="1">Membrane</location>
        <topology evidence="1">Single-pass membrane protein</topology>
    </subcellularLocation>
</comment>
<dbReference type="InterPro" id="IPR007452">
    <property type="entry name" value="TamB_C"/>
</dbReference>
<evidence type="ECO:0000256" key="2">
    <source>
        <dbReference type="ARBA" id="ARBA00022692"/>
    </source>
</evidence>
<accession>A0A8J6TC85</accession>
<dbReference type="GO" id="GO:0009306">
    <property type="term" value="P:protein secretion"/>
    <property type="evidence" value="ECO:0007669"/>
    <property type="project" value="InterPro"/>
</dbReference>
<reference evidence="6 7" key="1">
    <citation type="submission" date="2020-08" db="EMBL/GenBank/DDBJ databases">
        <title>Bridging the membrane lipid divide: bacteria of the FCB group superphylum have the potential to synthesize archaeal ether lipids.</title>
        <authorList>
            <person name="Villanueva L."/>
            <person name="Von Meijenfeldt F.A.B."/>
            <person name="Westbye A.B."/>
            <person name="Yadav S."/>
            <person name="Hopmans E.C."/>
            <person name="Dutilh B.E."/>
            <person name="Sinninghe Damste J.S."/>
        </authorList>
    </citation>
    <scope>NUCLEOTIDE SEQUENCE [LARGE SCALE GENOMIC DNA]</scope>
    <source>
        <strain evidence="6">NIOZ-UU47</strain>
    </source>
</reference>
<dbReference type="GO" id="GO:0005886">
    <property type="term" value="C:plasma membrane"/>
    <property type="evidence" value="ECO:0007669"/>
    <property type="project" value="InterPro"/>
</dbReference>
<evidence type="ECO:0000313" key="7">
    <source>
        <dbReference type="Proteomes" id="UP000614424"/>
    </source>
</evidence>
<evidence type="ECO:0000256" key="4">
    <source>
        <dbReference type="ARBA" id="ARBA00023136"/>
    </source>
</evidence>
<evidence type="ECO:0000256" key="1">
    <source>
        <dbReference type="ARBA" id="ARBA00004167"/>
    </source>
</evidence>
<keyword evidence="4" id="KW-0472">Membrane</keyword>